<evidence type="ECO:0000313" key="1">
    <source>
        <dbReference type="EMBL" id="MBB5629400.1"/>
    </source>
</evidence>
<dbReference type="Proteomes" id="UP000588112">
    <property type="component" value="Unassembled WGS sequence"/>
</dbReference>
<comment type="caution">
    <text evidence="1">The sequence shown here is derived from an EMBL/GenBank/DDBJ whole genome shotgun (WGS) entry which is preliminary data.</text>
</comment>
<accession>A0A7W8Z8P8</accession>
<name>A0A7W8Z8P8_9ACTN</name>
<gene>
    <name evidence="1" type="ORF">BJ981_005099</name>
</gene>
<evidence type="ECO:0000313" key="2">
    <source>
        <dbReference type="Proteomes" id="UP000588112"/>
    </source>
</evidence>
<reference evidence="1 2" key="1">
    <citation type="submission" date="2020-08" db="EMBL/GenBank/DDBJ databases">
        <title>Sequencing the genomes of 1000 actinobacteria strains.</title>
        <authorList>
            <person name="Klenk H.-P."/>
        </authorList>
    </citation>
    <scope>NUCLEOTIDE SEQUENCE [LARGE SCALE GENOMIC DNA]</scope>
    <source>
        <strain evidence="1 2">DSM 45790</strain>
    </source>
</reference>
<dbReference type="AlphaFoldDB" id="A0A7W8Z8P8"/>
<organism evidence="1 2">
    <name type="scientific">Sphaerisporangium krabiense</name>
    <dbReference type="NCBI Taxonomy" id="763782"/>
    <lineage>
        <taxon>Bacteria</taxon>
        <taxon>Bacillati</taxon>
        <taxon>Actinomycetota</taxon>
        <taxon>Actinomycetes</taxon>
        <taxon>Streptosporangiales</taxon>
        <taxon>Streptosporangiaceae</taxon>
        <taxon>Sphaerisporangium</taxon>
    </lineage>
</organism>
<keyword evidence="2" id="KW-1185">Reference proteome</keyword>
<sequence length="59" mass="6454">MKVIDRISDGLLSLVAPRRVAQAGGCVQCAGAHYNQQICMTTLPPFPQTYCYWTECGSC</sequence>
<proteinExistence type="predicted"/>
<protein>
    <submittedName>
        <fullName evidence="1">Uncharacterized protein</fullName>
    </submittedName>
</protein>
<dbReference type="EMBL" id="JACHBR010000001">
    <property type="protein sequence ID" value="MBB5629400.1"/>
    <property type="molecule type" value="Genomic_DNA"/>
</dbReference>
<dbReference type="RefSeq" id="WP_184614461.1">
    <property type="nucleotide sequence ID" value="NZ_BOOS01000058.1"/>
</dbReference>